<comment type="caution">
    <text evidence="13">The sequence shown here is derived from an EMBL/GenBank/DDBJ whole genome shotgun (WGS) entry which is preliminary data.</text>
</comment>
<evidence type="ECO:0000259" key="12">
    <source>
        <dbReference type="Pfam" id="PF00155"/>
    </source>
</evidence>
<dbReference type="InterPro" id="IPR015424">
    <property type="entry name" value="PyrdxlP-dep_Trfase"/>
</dbReference>
<evidence type="ECO:0000256" key="2">
    <source>
        <dbReference type="ARBA" id="ARBA00003076"/>
    </source>
</evidence>
<dbReference type="PANTHER" id="PTHR13693:SF102">
    <property type="entry name" value="2-AMINO-3-KETOBUTYRATE COENZYME A LIGASE, MITOCHONDRIAL"/>
    <property type="match status" value="1"/>
</dbReference>
<evidence type="ECO:0000256" key="1">
    <source>
        <dbReference type="ARBA" id="ARBA00001933"/>
    </source>
</evidence>
<dbReference type="NCBIfam" id="TIGR01821">
    <property type="entry name" value="5aminolev_synth"/>
    <property type="match status" value="1"/>
</dbReference>
<comment type="cofactor">
    <cofactor evidence="1 10">
        <name>pyridoxal 5'-phosphate</name>
        <dbReference type="ChEBI" id="CHEBI:597326"/>
    </cofactor>
</comment>
<dbReference type="InterPro" id="IPR050087">
    <property type="entry name" value="AON_synthase_class-II"/>
</dbReference>
<keyword evidence="14" id="KW-1185">Reference proteome</keyword>
<dbReference type="CDD" id="cd06454">
    <property type="entry name" value="KBL_like"/>
    <property type="match status" value="1"/>
</dbReference>
<evidence type="ECO:0000256" key="10">
    <source>
        <dbReference type="RuleBase" id="RU003693"/>
    </source>
</evidence>
<accession>A0A8H5F8H7</accession>
<evidence type="ECO:0000256" key="3">
    <source>
        <dbReference type="ARBA" id="ARBA00005029"/>
    </source>
</evidence>
<dbReference type="GO" id="GO:0030170">
    <property type="term" value="F:pyridoxal phosphate binding"/>
    <property type="evidence" value="ECO:0007669"/>
    <property type="project" value="UniProtKB-UniRule"/>
</dbReference>
<keyword evidence="6 10" id="KW-0663">Pyridoxal phosphate</keyword>
<reference evidence="13 14" key="1">
    <citation type="journal article" date="2020" name="ISME J.">
        <title>Uncovering the hidden diversity of litter-decomposition mechanisms in mushroom-forming fungi.</title>
        <authorList>
            <person name="Floudas D."/>
            <person name="Bentzer J."/>
            <person name="Ahren D."/>
            <person name="Johansson T."/>
            <person name="Persson P."/>
            <person name="Tunlid A."/>
        </authorList>
    </citation>
    <scope>NUCLEOTIDE SEQUENCE [LARGE SCALE GENOMIC DNA]</scope>
    <source>
        <strain evidence="13 14">CBS 101986</strain>
    </source>
</reference>
<comment type="subcellular location">
    <subcellularLocation>
        <location evidence="11">Mitochondrion matrix</location>
    </subcellularLocation>
</comment>
<dbReference type="InterPro" id="IPR004839">
    <property type="entry name" value="Aminotransferase_I/II_large"/>
</dbReference>
<organism evidence="13 14">
    <name type="scientific">Psilocybe cf. subviscida</name>
    <dbReference type="NCBI Taxonomy" id="2480587"/>
    <lineage>
        <taxon>Eukaryota</taxon>
        <taxon>Fungi</taxon>
        <taxon>Dikarya</taxon>
        <taxon>Basidiomycota</taxon>
        <taxon>Agaricomycotina</taxon>
        <taxon>Agaricomycetes</taxon>
        <taxon>Agaricomycetidae</taxon>
        <taxon>Agaricales</taxon>
        <taxon>Agaricineae</taxon>
        <taxon>Strophariaceae</taxon>
        <taxon>Psilocybe</taxon>
    </lineage>
</organism>
<comment type="similarity">
    <text evidence="4 10">Belongs to the class-II pyridoxal-phosphate-dependent aminotransferase family.</text>
</comment>
<dbReference type="GO" id="GO:0006782">
    <property type="term" value="P:protoporphyrinogen IX biosynthetic process"/>
    <property type="evidence" value="ECO:0007669"/>
    <property type="project" value="UniProtKB-UniRule"/>
</dbReference>
<evidence type="ECO:0000256" key="6">
    <source>
        <dbReference type="ARBA" id="ARBA00022898"/>
    </source>
</evidence>
<dbReference type="GO" id="GO:0003870">
    <property type="term" value="F:5-aminolevulinate synthase activity"/>
    <property type="evidence" value="ECO:0007669"/>
    <property type="project" value="UniProtKB-EC"/>
</dbReference>
<dbReference type="AlphaFoldDB" id="A0A8H5F8H7"/>
<keyword evidence="5 11" id="KW-0808">Transferase</keyword>
<dbReference type="Gene3D" id="3.40.640.10">
    <property type="entry name" value="Type I PLP-dependent aspartate aminotransferase-like (Major domain)"/>
    <property type="match status" value="1"/>
</dbReference>
<dbReference type="FunFam" id="3.40.640.10:FF:000006">
    <property type="entry name" value="5-aminolevulinate synthase, mitochondrial"/>
    <property type="match status" value="1"/>
</dbReference>
<keyword evidence="8 11" id="KW-0012">Acyltransferase</keyword>
<dbReference type="Gene3D" id="3.90.1150.10">
    <property type="entry name" value="Aspartate Aminotransferase, domain 1"/>
    <property type="match status" value="1"/>
</dbReference>
<evidence type="ECO:0000313" key="13">
    <source>
        <dbReference type="EMBL" id="KAF5327685.1"/>
    </source>
</evidence>
<evidence type="ECO:0000256" key="8">
    <source>
        <dbReference type="ARBA" id="ARBA00023315"/>
    </source>
</evidence>
<evidence type="ECO:0000256" key="11">
    <source>
        <dbReference type="RuleBase" id="RU910713"/>
    </source>
</evidence>
<evidence type="ECO:0000256" key="9">
    <source>
        <dbReference type="ARBA" id="ARBA00047654"/>
    </source>
</evidence>
<comment type="catalytic activity">
    <reaction evidence="9 11">
        <text>succinyl-CoA + glycine + H(+) = 5-aminolevulinate + CO2 + CoA</text>
        <dbReference type="Rhea" id="RHEA:12921"/>
        <dbReference type="ChEBI" id="CHEBI:15378"/>
        <dbReference type="ChEBI" id="CHEBI:16526"/>
        <dbReference type="ChEBI" id="CHEBI:57287"/>
        <dbReference type="ChEBI" id="CHEBI:57292"/>
        <dbReference type="ChEBI" id="CHEBI:57305"/>
        <dbReference type="ChEBI" id="CHEBI:356416"/>
        <dbReference type="EC" id="2.3.1.37"/>
    </reaction>
</comment>
<evidence type="ECO:0000256" key="5">
    <source>
        <dbReference type="ARBA" id="ARBA00022679"/>
    </source>
</evidence>
<protein>
    <recommendedName>
        <fullName evidence="11">5-aminolevulinate synthase</fullName>
        <ecNumber evidence="11">2.3.1.37</ecNumber>
    </recommendedName>
    <alternativeName>
        <fullName evidence="11">5-aminolevulinic acid synthase</fullName>
    </alternativeName>
    <alternativeName>
        <fullName evidence="11">Delta-ALA synthase</fullName>
    </alternativeName>
    <alternativeName>
        <fullName evidence="11">Delta-aminolevulinate synthase</fullName>
    </alternativeName>
</protein>
<dbReference type="GO" id="GO:0005759">
    <property type="term" value="C:mitochondrial matrix"/>
    <property type="evidence" value="ECO:0007669"/>
    <property type="project" value="UniProtKB-SubCell"/>
</dbReference>
<dbReference type="InterPro" id="IPR015422">
    <property type="entry name" value="PyrdxlP-dep_Trfase_small"/>
</dbReference>
<sequence length="538" mass="58717">MAVQINSGRLLTQRVRVSTKAATRTIHTVPKRQDAVATEGISHQPVGKFAPLTTAELGLTLNNAVGIGEEIISTYFPTTARSTSSPPAFSYAQYFSNQIQQKKDDKSYRVFRNLNRTIAEKSTLARYVDPSGRESLQPVSVWSSNDYLGLSKHPIVTQTVKNAIDAYGVSAGGSRNIAGHNDQVLGLEEALARFHNKDGALVFSSGYVAGSETLAVLGNHIPNVVFLSDGENHASMIAGMRRTKAKRLIFRHNDLQHLEELLRSLPVSQPKVIAFESVYSMSGDVAPIREIVKLAKQYGALTFLDEVHAVGLYGPNGGGVSEHVDWDLHRSGNPLKQRTLQDEIDVISGTMGKAFGTYGGFIAASAETIDLVRSFAPGFIFTLALAPALMAGGKASVEYVARSSKERFRLAQNAILVKKLLREHDIPVTPNPSHIIPVFVGEAEKTTKAAEVLLEEFGIYVTPVNYPSVRRGEELLRISPGAVHTTEDCHQLANGLDAVWTRLGMKRGHQWDPSGLKFENNLTPVWTAKQLDDVARSL</sequence>
<dbReference type="OrthoDB" id="10263824at2759"/>
<proteinExistence type="inferred from homology"/>
<evidence type="ECO:0000256" key="4">
    <source>
        <dbReference type="ARBA" id="ARBA00008392"/>
    </source>
</evidence>
<evidence type="ECO:0000256" key="7">
    <source>
        <dbReference type="ARBA" id="ARBA00023133"/>
    </source>
</evidence>
<dbReference type="InterPro" id="IPR001917">
    <property type="entry name" value="Aminotrans_II_pyridoxalP_BS"/>
</dbReference>
<dbReference type="PANTHER" id="PTHR13693">
    <property type="entry name" value="CLASS II AMINOTRANSFERASE/8-AMINO-7-OXONONANOATE SYNTHASE"/>
    <property type="match status" value="1"/>
</dbReference>
<dbReference type="EC" id="2.3.1.37" evidence="11"/>
<evidence type="ECO:0000313" key="14">
    <source>
        <dbReference type="Proteomes" id="UP000567179"/>
    </source>
</evidence>
<comment type="pathway">
    <text evidence="3 11">Porphyrin-containing compound metabolism; protoporphyrin-IX biosynthesis; 5-aminolevulinate from glycine: step 1/1.</text>
</comment>
<dbReference type="InterPro" id="IPR015421">
    <property type="entry name" value="PyrdxlP-dep_Trfase_major"/>
</dbReference>
<feature type="domain" description="Aminotransferase class I/classII large" evidence="12">
    <location>
        <begin position="141"/>
        <end position="494"/>
    </location>
</feature>
<dbReference type="SUPFAM" id="SSF53383">
    <property type="entry name" value="PLP-dependent transferases"/>
    <property type="match status" value="1"/>
</dbReference>
<gene>
    <name evidence="13" type="ORF">D9619_004303</name>
</gene>
<dbReference type="UniPathway" id="UPA00251">
    <property type="reaction ID" value="UER00375"/>
</dbReference>
<dbReference type="EMBL" id="JAACJJ010000014">
    <property type="protein sequence ID" value="KAF5327685.1"/>
    <property type="molecule type" value="Genomic_DNA"/>
</dbReference>
<dbReference type="Pfam" id="PF00155">
    <property type="entry name" value="Aminotran_1_2"/>
    <property type="match status" value="1"/>
</dbReference>
<name>A0A8H5F8H7_9AGAR</name>
<dbReference type="InterPro" id="IPR010961">
    <property type="entry name" value="4pyrrol_synth_NH2levulA_synth"/>
</dbReference>
<dbReference type="Proteomes" id="UP000567179">
    <property type="component" value="Unassembled WGS sequence"/>
</dbReference>
<keyword evidence="7 11" id="KW-0350">Heme biosynthesis</keyword>
<comment type="function">
    <text evidence="2">Catalyzes the synthesis of 5-aminolevulinate (ALA) from succinyl-CoA and glycine, the first and rate-limiting step in heme biosynthesis.</text>
</comment>
<dbReference type="PROSITE" id="PS00599">
    <property type="entry name" value="AA_TRANSFER_CLASS_2"/>
    <property type="match status" value="1"/>
</dbReference>
<keyword evidence="11" id="KW-0496">Mitochondrion</keyword>